<reference evidence="1 2" key="1">
    <citation type="submission" date="2015-10" db="EMBL/GenBank/DDBJ databases">
        <title>Draft genomes sequences of Candida glabrata isolates 1A, 1B, 2A, 2B, 3A and 3B.</title>
        <authorList>
            <person name="Haavelsrud O.E."/>
            <person name="Gaustad P."/>
        </authorList>
    </citation>
    <scope>NUCLEOTIDE SEQUENCE [LARGE SCALE GENOMIC DNA]</scope>
    <source>
        <strain evidence="1">910700640</strain>
    </source>
</reference>
<accession>A0A0W0EJK8</accession>
<dbReference type="GO" id="GO:0008608">
    <property type="term" value="P:attachment of spindle microtubules to kinetochore"/>
    <property type="evidence" value="ECO:0007669"/>
    <property type="project" value="EnsemblFungi"/>
</dbReference>
<dbReference type="GO" id="GO:0000817">
    <property type="term" value="C:COMA complex"/>
    <property type="evidence" value="ECO:0007669"/>
    <property type="project" value="EnsemblFungi"/>
</dbReference>
<evidence type="ECO:0000313" key="1">
    <source>
        <dbReference type="EMBL" id="KTB07690.1"/>
    </source>
</evidence>
<comment type="caution">
    <text evidence="1">The sequence shown here is derived from an EMBL/GenBank/DDBJ whole genome shotgun (WGS) entry which is preliminary data.</text>
</comment>
<organism evidence="1 2">
    <name type="scientific">Candida glabrata</name>
    <name type="common">Yeast</name>
    <name type="synonym">Torulopsis glabrata</name>
    <dbReference type="NCBI Taxonomy" id="5478"/>
    <lineage>
        <taxon>Eukaryota</taxon>
        <taxon>Fungi</taxon>
        <taxon>Dikarya</taxon>
        <taxon>Ascomycota</taxon>
        <taxon>Saccharomycotina</taxon>
        <taxon>Saccharomycetes</taxon>
        <taxon>Saccharomycetales</taxon>
        <taxon>Saccharomycetaceae</taxon>
        <taxon>Nakaseomyces</taxon>
    </lineage>
</organism>
<dbReference type="OrthoDB" id="4068255at2759"/>
<dbReference type="VEuPathDB" id="FungiDB:GWK60_G04015"/>
<dbReference type="VEuPathDB" id="FungiDB:CAGL0G04191g"/>
<evidence type="ECO:0000313" key="2">
    <source>
        <dbReference type="Proteomes" id="UP000054886"/>
    </source>
</evidence>
<dbReference type="VEuPathDB" id="FungiDB:B1J91_G04191g"/>
<protein>
    <submittedName>
        <fullName evidence="1">Central kinetochore subunit OKP1</fullName>
    </submittedName>
</protein>
<dbReference type="AlphaFoldDB" id="A0A0W0EJK8"/>
<gene>
    <name evidence="1" type="ORF">AO440_001658</name>
</gene>
<dbReference type="VEuPathDB" id="FungiDB:GW608_G04015"/>
<proteinExistence type="predicted"/>
<dbReference type="VEuPathDB" id="FungiDB:GVI51_G04037"/>
<sequence>MSLLDGIVTSSGSEDDDIVHSSDDEVRNQRHLFVNEETSSVVGTDEGKVRFQTFNAGGDSSSSDEDQEENPWQFPKLIRREMKNRLPNNYNLKRWRKPSRILVDSVMQLLETNSANSVDIVFEKYDDELMRLLRGKRQEIELIKEDKEKMLGDILQRIEKKLRFSKFPSRLTENDLNIEYIYEKRRFLQERYVQELRKAEILEQEIAKERKLLQDAKELTENIQQTNDKRLTDKLVRNEIHPVLLQSISDSLDSATQKIAYRRDVIELNLENSHQIHQKTHSIRRPIAQLIDETNQLTSVFNDQNRLHKLEKMIL</sequence>
<dbReference type="EMBL" id="LLZZ01000107">
    <property type="protein sequence ID" value="KTB07690.1"/>
    <property type="molecule type" value="Genomic_DNA"/>
</dbReference>
<dbReference type="Proteomes" id="UP000054886">
    <property type="component" value="Unassembled WGS sequence"/>
</dbReference>
<name>A0A0W0EJK8_CANGB</name>